<dbReference type="FunFam" id="3.100.10.10:FF:000001">
    <property type="entry name" value="60S ribosomal protein L18"/>
    <property type="match status" value="1"/>
</dbReference>
<dbReference type="EMBL" id="BTSX01000004">
    <property type="protein sequence ID" value="GMS96209.1"/>
    <property type="molecule type" value="Genomic_DNA"/>
</dbReference>
<evidence type="ECO:0000313" key="9">
    <source>
        <dbReference type="Proteomes" id="UP001432027"/>
    </source>
</evidence>
<proteinExistence type="inferred from homology"/>
<dbReference type="InterPro" id="IPR021132">
    <property type="entry name" value="Ribosomal_eL18/eL18-A/B/_CS"/>
</dbReference>
<feature type="non-terminal residue" evidence="8">
    <location>
        <position position="1"/>
    </location>
</feature>
<dbReference type="PANTHER" id="PTHR10934">
    <property type="entry name" value="60S RIBOSOMAL PROTEIN L18"/>
    <property type="match status" value="1"/>
</dbReference>
<feature type="compositionally biased region" description="Basic residues" evidence="6">
    <location>
        <begin position="180"/>
        <end position="190"/>
    </location>
</feature>
<evidence type="ECO:0000256" key="4">
    <source>
        <dbReference type="ARBA" id="ARBA00035218"/>
    </source>
</evidence>
<dbReference type="GO" id="GO:0006412">
    <property type="term" value="P:translation"/>
    <property type="evidence" value="ECO:0007669"/>
    <property type="project" value="InterPro"/>
</dbReference>
<dbReference type="PANTHER" id="PTHR10934:SF2">
    <property type="entry name" value="LARGE RIBOSOMAL SUBUNIT PROTEIN EL18"/>
    <property type="match status" value="1"/>
</dbReference>
<evidence type="ECO:0000256" key="3">
    <source>
        <dbReference type="ARBA" id="ARBA00023274"/>
    </source>
</evidence>
<evidence type="ECO:0000256" key="6">
    <source>
        <dbReference type="SAM" id="MobiDB-lite"/>
    </source>
</evidence>
<organism evidence="8 9">
    <name type="scientific">Pristionchus entomophagus</name>
    <dbReference type="NCBI Taxonomy" id="358040"/>
    <lineage>
        <taxon>Eukaryota</taxon>
        <taxon>Metazoa</taxon>
        <taxon>Ecdysozoa</taxon>
        <taxon>Nematoda</taxon>
        <taxon>Chromadorea</taxon>
        <taxon>Rhabditida</taxon>
        <taxon>Rhabditina</taxon>
        <taxon>Diplogasteromorpha</taxon>
        <taxon>Diplogasteroidea</taxon>
        <taxon>Neodiplogasteridae</taxon>
        <taxon>Pristionchus</taxon>
    </lineage>
</organism>
<evidence type="ECO:0000256" key="2">
    <source>
        <dbReference type="ARBA" id="ARBA00022980"/>
    </source>
</evidence>
<dbReference type="InterPro" id="IPR000039">
    <property type="entry name" value="Ribosomal_eL18"/>
</dbReference>
<protein>
    <recommendedName>
        <fullName evidence="4">Large ribosomal subunit protein eL18</fullName>
    </recommendedName>
    <alternativeName>
        <fullName evidence="5">60S ribosomal protein L18</fullName>
    </alternativeName>
</protein>
<name>A0AAV5TPA3_9BILA</name>
<evidence type="ECO:0000256" key="1">
    <source>
        <dbReference type="ARBA" id="ARBA00006815"/>
    </source>
</evidence>
<dbReference type="InterPro" id="IPR021131">
    <property type="entry name" value="Ribosomal_uL15/eL18"/>
</dbReference>
<dbReference type="Gene3D" id="3.100.10.10">
    <property type="match status" value="1"/>
</dbReference>
<evidence type="ECO:0000313" key="8">
    <source>
        <dbReference type="EMBL" id="GMS96209.1"/>
    </source>
</evidence>
<dbReference type="GO" id="GO:0003723">
    <property type="term" value="F:RNA binding"/>
    <property type="evidence" value="ECO:0007669"/>
    <property type="project" value="TreeGrafter"/>
</dbReference>
<evidence type="ECO:0000259" key="7">
    <source>
        <dbReference type="Pfam" id="PF17135"/>
    </source>
</evidence>
<keyword evidence="9" id="KW-1185">Reference proteome</keyword>
<sequence>FLQMGIDINHKHDRKARRTAPKSEDPYLRILVKLYKYLARRTGAKFNEIVLRRLFMSRKNRAPLSIARIARNLRKPGNENKIVVSLSPVTDDKRIFKVPKITVAALRVTDSARARILKAGGEVITIDQLATRAPKGENTLFIQGPRKAREAERHFGAPGIPHSHVKPFVRSKGRKFERARGRRASRGYKA</sequence>
<comment type="caution">
    <text evidence="8">The sequence shown here is derived from an EMBL/GenBank/DDBJ whole genome shotgun (WGS) entry which is preliminary data.</text>
</comment>
<feature type="region of interest" description="Disordered" evidence="6">
    <location>
        <begin position="156"/>
        <end position="190"/>
    </location>
</feature>
<reference evidence="8" key="1">
    <citation type="submission" date="2023-10" db="EMBL/GenBank/DDBJ databases">
        <title>Genome assembly of Pristionchus species.</title>
        <authorList>
            <person name="Yoshida K."/>
            <person name="Sommer R.J."/>
        </authorList>
    </citation>
    <scope>NUCLEOTIDE SEQUENCE</scope>
    <source>
        <strain evidence="8">RS0144</strain>
    </source>
</reference>
<dbReference type="InterPro" id="IPR036227">
    <property type="entry name" value="Ribosomal_uL15/eL18_sf"/>
</dbReference>
<keyword evidence="3" id="KW-0687">Ribonucleoprotein</keyword>
<evidence type="ECO:0000256" key="5">
    <source>
        <dbReference type="ARBA" id="ARBA00035323"/>
    </source>
</evidence>
<feature type="compositionally biased region" description="Basic residues" evidence="6">
    <location>
        <begin position="163"/>
        <end position="173"/>
    </location>
</feature>
<feature type="domain" description="Large ribosomal subunit protein uL15/eL18" evidence="7">
    <location>
        <begin position="5"/>
        <end position="189"/>
    </location>
</feature>
<gene>
    <name evidence="8" type="ORF">PENTCL1PPCAC_18384</name>
</gene>
<keyword evidence="2" id="KW-0689">Ribosomal protein</keyword>
<dbReference type="GO" id="GO:0003735">
    <property type="term" value="F:structural constituent of ribosome"/>
    <property type="evidence" value="ECO:0007669"/>
    <property type="project" value="InterPro"/>
</dbReference>
<accession>A0AAV5TPA3</accession>
<dbReference type="Proteomes" id="UP001432027">
    <property type="component" value="Unassembled WGS sequence"/>
</dbReference>
<dbReference type="Pfam" id="PF17135">
    <property type="entry name" value="Ribosomal_L18"/>
    <property type="match status" value="1"/>
</dbReference>
<dbReference type="GO" id="GO:0022625">
    <property type="term" value="C:cytosolic large ribosomal subunit"/>
    <property type="evidence" value="ECO:0007669"/>
    <property type="project" value="TreeGrafter"/>
</dbReference>
<dbReference type="SUPFAM" id="SSF52080">
    <property type="entry name" value="Ribosomal proteins L15p and L18e"/>
    <property type="match status" value="1"/>
</dbReference>
<dbReference type="PROSITE" id="PS01106">
    <property type="entry name" value="RIBOSOMAL_L18E"/>
    <property type="match status" value="1"/>
</dbReference>
<comment type="similarity">
    <text evidence="1">Belongs to the eukaryotic ribosomal protein eL18 family.</text>
</comment>
<dbReference type="AlphaFoldDB" id="A0AAV5TPA3"/>